<dbReference type="GO" id="GO:0004601">
    <property type="term" value="F:peroxidase activity"/>
    <property type="evidence" value="ECO:0007669"/>
    <property type="project" value="UniProtKB-KW"/>
</dbReference>
<dbReference type="EMBL" id="JACIVI010000005">
    <property type="protein sequence ID" value="MBB1162917.1"/>
    <property type="molecule type" value="Genomic_DNA"/>
</dbReference>
<dbReference type="RefSeq" id="WP_182665318.1">
    <property type="nucleotide sequence ID" value="NZ_JACIVI010000005.1"/>
</dbReference>
<evidence type="ECO:0000256" key="2">
    <source>
        <dbReference type="ARBA" id="ARBA00022559"/>
    </source>
</evidence>
<dbReference type="Proteomes" id="UP000586093">
    <property type="component" value="Unassembled WGS sequence"/>
</dbReference>
<dbReference type="GO" id="GO:0034599">
    <property type="term" value="P:cellular response to oxidative stress"/>
    <property type="evidence" value="ECO:0007669"/>
    <property type="project" value="TreeGrafter"/>
</dbReference>
<evidence type="ECO:0000256" key="3">
    <source>
        <dbReference type="ARBA" id="ARBA00023002"/>
    </source>
</evidence>
<evidence type="ECO:0000256" key="4">
    <source>
        <dbReference type="PIRSR" id="PIRSR000303-1"/>
    </source>
</evidence>
<dbReference type="InterPro" id="IPR000889">
    <property type="entry name" value="Glutathione_peroxidase"/>
</dbReference>
<dbReference type="PROSITE" id="PS00763">
    <property type="entry name" value="GLUTATHIONE_PEROXID_2"/>
    <property type="match status" value="1"/>
</dbReference>
<dbReference type="PIRSF" id="PIRSF000303">
    <property type="entry name" value="Glutathion_perox"/>
    <property type="match status" value="1"/>
</dbReference>
<evidence type="ECO:0000256" key="5">
    <source>
        <dbReference type="RuleBase" id="RU000499"/>
    </source>
</evidence>
<dbReference type="AlphaFoldDB" id="A0A839HJL1"/>
<dbReference type="PRINTS" id="PR01011">
    <property type="entry name" value="GLUTPROXDASE"/>
</dbReference>
<comment type="caution">
    <text evidence="6">The sequence shown here is derived from an EMBL/GenBank/DDBJ whole genome shotgun (WGS) entry which is preliminary data.</text>
</comment>
<proteinExistence type="inferred from homology"/>
<name>A0A839HJL1_9BURK</name>
<dbReference type="Pfam" id="PF00255">
    <property type="entry name" value="GSHPx"/>
    <property type="match status" value="1"/>
</dbReference>
<gene>
    <name evidence="6" type="ORF">H4F90_13110</name>
</gene>
<dbReference type="PANTHER" id="PTHR11592:SF78">
    <property type="entry name" value="GLUTATHIONE PEROXIDASE"/>
    <property type="match status" value="1"/>
</dbReference>
<accession>A0A839HJL1</accession>
<dbReference type="FunFam" id="3.40.30.10:FF:000010">
    <property type="entry name" value="Glutathione peroxidase"/>
    <property type="match status" value="1"/>
</dbReference>
<evidence type="ECO:0000313" key="7">
    <source>
        <dbReference type="Proteomes" id="UP000586093"/>
    </source>
</evidence>
<dbReference type="PROSITE" id="PS00460">
    <property type="entry name" value="GLUTATHIONE_PEROXID_1"/>
    <property type="match status" value="1"/>
</dbReference>
<reference evidence="6 7" key="1">
    <citation type="submission" date="2020-08" db="EMBL/GenBank/DDBJ databases">
        <title>Aquariorum lacteus gen. nov., sp. nov., a new member of the family Comamonadaceae, isolated from freshwater aquarium.</title>
        <authorList>
            <person name="Chun S.-J."/>
        </authorList>
    </citation>
    <scope>NUCLEOTIDE SEQUENCE [LARGE SCALE GENOMIC DNA]</scope>
    <source>
        <strain evidence="6 7">SJAQ100</strain>
    </source>
</reference>
<dbReference type="CDD" id="cd00340">
    <property type="entry name" value="GSH_Peroxidase"/>
    <property type="match status" value="1"/>
</dbReference>
<dbReference type="PANTHER" id="PTHR11592">
    <property type="entry name" value="GLUTATHIONE PEROXIDASE"/>
    <property type="match status" value="1"/>
</dbReference>
<feature type="active site" evidence="4">
    <location>
        <position position="42"/>
    </location>
</feature>
<sequence length="172" mass="18150">MASDAASASVFDFEALALDGAPAPLAAHRGRVLLIVNTASACGFTPQFAGLETLWRELGPQGLTVLGFPCNQFGGQDPGTAEQIGAFCQTNYGVSFPMMAKVEVNGPGAHPLFVHLKRAAPGLLGTEGIKWNFTKFLVGRDGRVRKRYAPTDTPAAIRRDLDAALAEPRPAA</sequence>
<dbReference type="InterPro" id="IPR029759">
    <property type="entry name" value="GPX_AS"/>
</dbReference>
<dbReference type="PROSITE" id="PS51355">
    <property type="entry name" value="GLUTATHIONE_PEROXID_3"/>
    <property type="match status" value="1"/>
</dbReference>
<dbReference type="SUPFAM" id="SSF52833">
    <property type="entry name" value="Thioredoxin-like"/>
    <property type="match status" value="1"/>
</dbReference>
<evidence type="ECO:0000313" key="6">
    <source>
        <dbReference type="EMBL" id="MBB1162917.1"/>
    </source>
</evidence>
<keyword evidence="7" id="KW-1185">Reference proteome</keyword>
<evidence type="ECO:0000256" key="1">
    <source>
        <dbReference type="ARBA" id="ARBA00006926"/>
    </source>
</evidence>
<dbReference type="InterPro" id="IPR036249">
    <property type="entry name" value="Thioredoxin-like_sf"/>
</dbReference>
<dbReference type="Gene3D" id="3.40.30.10">
    <property type="entry name" value="Glutaredoxin"/>
    <property type="match status" value="1"/>
</dbReference>
<comment type="similarity">
    <text evidence="1 5">Belongs to the glutathione peroxidase family.</text>
</comment>
<keyword evidence="3 5" id="KW-0560">Oxidoreductase</keyword>
<keyword evidence="2 5" id="KW-0575">Peroxidase</keyword>
<organism evidence="6 7">
    <name type="scientific">Aquariibacter albus</name>
    <dbReference type="NCBI Taxonomy" id="2759899"/>
    <lineage>
        <taxon>Bacteria</taxon>
        <taxon>Pseudomonadati</taxon>
        <taxon>Pseudomonadota</taxon>
        <taxon>Betaproteobacteria</taxon>
        <taxon>Burkholderiales</taxon>
        <taxon>Sphaerotilaceae</taxon>
        <taxon>Aquariibacter</taxon>
    </lineage>
</organism>
<dbReference type="InterPro" id="IPR029760">
    <property type="entry name" value="GPX_CS"/>
</dbReference>
<protein>
    <recommendedName>
        <fullName evidence="5">Glutathione peroxidase</fullName>
    </recommendedName>
</protein>